<dbReference type="CDD" id="cd01283">
    <property type="entry name" value="cytidine_deaminase"/>
    <property type="match status" value="1"/>
</dbReference>
<dbReference type="Ensembl" id="ENSSSCT00055024028.1">
    <property type="protein sequence ID" value="ENSSSCP00055019034.1"/>
    <property type="gene ID" value="ENSSSCG00055012182.1"/>
</dbReference>
<dbReference type="InterPro" id="IPR016192">
    <property type="entry name" value="APOBEC/CMP_deaminase_Zn-bd"/>
</dbReference>
<keyword evidence="5" id="KW-0479">Metal-binding</keyword>
<feature type="domain" description="CMP/dCMP-type deaminase" evidence="12">
    <location>
        <begin position="36"/>
        <end position="153"/>
    </location>
</feature>
<evidence type="ECO:0000259" key="12">
    <source>
        <dbReference type="PROSITE" id="PS51747"/>
    </source>
</evidence>
<dbReference type="Gene3D" id="3.40.140.10">
    <property type="entry name" value="Cytidine Deaminase, domain 2"/>
    <property type="match status" value="1"/>
</dbReference>
<dbReference type="InterPro" id="IPR016193">
    <property type="entry name" value="Cytidine_deaminase-like"/>
</dbReference>
<dbReference type="PANTHER" id="PTHR13857:SF43">
    <property type="entry name" value="DNA DC-DU-EDITING ENZYME APOBEC-3H"/>
    <property type="match status" value="1"/>
</dbReference>
<dbReference type="PANTHER" id="PTHR13857">
    <property type="entry name" value="MRNA EDITING ENZYME"/>
    <property type="match status" value="1"/>
</dbReference>
<feature type="region of interest" description="Disordered" evidence="10">
    <location>
        <begin position="1"/>
        <end position="24"/>
    </location>
</feature>
<keyword evidence="6" id="KW-0378">Hydrolase</keyword>
<evidence type="ECO:0000256" key="9">
    <source>
        <dbReference type="ARBA" id="ARBA00049114"/>
    </source>
</evidence>
<evidence type="ECO:0000256" key="8">
    <source>
        <dbReference type="ARBA" id="ARBA00029489"/>
    </source>
</evidence>
<gene>
    <name evidence="13" type="primary">APOBEC3B</name>
</gene>
<name>A0A8D1U125_PIG</name>
<dbReference type="AlphaFoldDB" id="A0A8D1U125"/>
<dbReference type="PROSITE" id="PS00903">
    <property type="entry name" value="CYT_DCMP_DEAMINASES_1"/>
    <property type="match status" value="1"/>
</dbReference>
<keyword evidence="11" id="KW-0472">Membrane</keyword>
<keyword evidence="11" id="KW-0812">Transmembrane</keyword>
<dbReference type="InterPro" id="IPR002125">
    <property type="entry name" value="CMP_dCMP_dom"/>
</dbReference>
<accession>A0A8D1U125</accession>
<protein>
    <recommendedName>
        <fullName evidence="8">single-stranded DNA cytosine deaminase</fullName>
        <ecNumber evidence="8">3.5.4.38</ecNumber>
    </recommendedName>
</protein>
<comment type="catalytic activity">
    <reaction evidence="9">
        <text>a 2'-deoxycytidine in single-stranded DNA + H2O + H(+) = a 2'-deoxyuridine in single-stranded DNA + NH4(+)</text>
        <dbReference type="Rhea" id="RHEA:50948"/>
        <dbReference type="Rhea" id="RHEA-COMP:12846"/>
        <dbReference type="Rhea" id="RHEA-COMP:12847"/>
        <dbReference type="ChEBI" id="CHEBI:15377"/>
        <dbReference type="ChEBI" id="CHEBI:15378"/>
        <dbReference type="ChEBI" id="CHEBI:28938"/>
        <dbReference type="ChEBI" id="CHEBI:85452"/>
        <dbReference type="ChEBI" id="CHEBI:133902"/>
        <dbReference type="EC" id="3.5.4.38"/>
    </reaction>
</comment>
<reference evidence="13" key="1">
    <citation type="submission" date="2025-08" db="UniProtKB">
        <authorList>
            <consortium name="Ensembl"/>
        </authorList>
    </citation>
    <scope>IDENTIFICATION</scope>
</reference>
<organism evidence="13 14">
    <name type="scientific">Sus scrofa</name>
    <name type="common">Pig</name>
    <dbReference type="NCBI Taxonomy" id="9823"/>
    <lineage>
        <taxon>Eukaryota</taxon>
        <taxon>Metazoa</taxon>
        <taxon>Chordata</taxon>
        <taxon>Craniata</taxon>
        <taxon>Vertebrata</taxon>
        <taxon>Euteleostomi</taxon>
        <taxon>Mammalia</taxon>
        <taxon>Eutheria</taxon>
        <taxon>Laurasiatheria</taxon>
        <taxon>Artiodactyla</taxon>
        <taxon>Suina</taxon>
        <taxon>Suidae</taxon>
        <taxon>Sus</taxon>
    </lineage>
</organism>
<evidence type="ECO:0000256" key="6">
    <source>
        <dbReference type="ARBA" id="ARBA00022801"/>
    </source>
</evidence>
<feature type="transmembrane region" description="Helical" evidence="11">
    <location>
        <begin position="227"/>
        <end position="249"/>
    </location>
</feature>
<evidence type="ECO:0000256" key="7">
    <source>
        <dbReference type="ARBA" id="ARBA00022833"/>
    </source>
</evidence>
<evidence type="ECO:0000256" key="11">
    <source>
        <dbReference type="SAM" id="Phobius"/>
    </source>
</evidence>
<keyword evidence="7" id="KW-0862">Zinc</keyword>
<evidence type="ECO:0000256" key="1">
    <source>
        <dbReference type="ARBA" id="ARBA00001947"/>
    </source>
</evidence>
<comment type="subcellular location">
    <subcellularLocation>
        <location evidence="2">Cytoplasm</location>
    </subcellularLocation>
</comment>
<dbReference type="GO" id="GO:0005737">
    <property type="term" value="C:cytoplasm"/>
    <property type="evidence" value="ECO:0007669"/>
    <property type="project" value="UniProtKB-SubCell"/>
</dbReference>
<dbReference type="Pfam" id="PF18772">
    <property type="entry name" value="APOBEC2"/>
    <property type="match status" value="1"/>
</dbReference>
<dbReference type="SUPFAM" id="SSF53927">
    <property type="entry name" value="Cytidine deaminase-like"/>
    <property type="match status" value="1"/>
</dbReference>
<dbReference type="Proteomes" id="UP000694724">
    <property type="component" value="Unplaced"/>
</dbReference>
<sequence length="271" mass="31988">MDPQRLRQWPGPGPASRGGYGQRPRIRNPEEWFHELSPRTFSFHFRNLRFASGRNRSYICCQVEGKNCFFQGIFQNQKKRHAEIRFIDKINSLNLDQNQCYRIICYVTWSPCHNCAKELVDFISNRHHLSLQLFASRLYFHWVRCYQRGLQRLQAKRVSVAVMKGPEFKDCWEKFVDHQGRSFPSWEKLEQYSESISRRLSRILRVRCWRLLRTPPPQPLPSFSPSFCLALFFLALLPLPPIPFFFLMIPSFAPVSQGFPVPSFSPFGDAH</sequence>
<dbReference type="InterPro" id="IPR050610">
    <property type="entry name" value="APOBEC_Cyt_Deaminase"/>
</dbReference>
<comment type="similarity">
    <text evidence="3">Belongs to the cytidine and deoxycytidylate deaminase family.</text>
</comment>
<dbReference type="GO" id="GO:0016787">
    <property type="term" value="F:hydrolase activity"/>
    <property type="evidence" value="ECO:0007669"/>
    <property type="project" value="UniProtKB-KW"/>
</dbReference>
<evidence type="ECO:0000256" key="10">
    <source>
        <dbReference type="SAM" id="MobiDB-lite"/>
    </source>
</evidence>
<proteinExistence type="inferred from homology"/>
<dbReference type="EC" id="3.5.4.38" evidence="8"/>
<evidence type="ECO:0000256" key="5">
    <source>
        <dbReference type="ARBA" id="ARBA00022723"/>
    </source>
</evidence>
<dbReference type="PROSITE" id="PS51747">
    <property type="entry name" value="CYT_DCMP_DEAMINASES_2"/>
    <property type="match status" value="1"/>
</dbReference>
<dbReference type="GO" id="GO:0008270">
    <property type="term" value="F:zinc ion binding"/>
    <property type="evidence" value="ECO:0007669"/>
    <property type="project" value="InterPro"/>
</dbReference>
<evidence type="ECO:0000313" key="14">
    <source>
        <dbReference type="Proteomes" id="UP000694724"/>
    </source>
</evidence>
<keyword evidence="11" id="KW-1133">Transmembrane helix</keyword>
<evidence type="ECO:0000256" key="2">
    <source>
        <dbReference type="ARBA" id="ARBA00004496"/>
    </source>
</evidence>
<keyword evidence="4" id="KW-0963">Cytoplasm</keyword>
<evidence type="ECO:0000313" key="13">
    <source>
        <dbReference type="Ensembl" id="ENSSSCP00055019034.1"/>
    </source>
</evidence>
<comment type="cofactor">
    <cofactor evidence="1">
        <name>Zn(2+)</name>
        <dbReference type="ChEBI" id="CHEBI:29105"/>
    </cofactor>
</comment>
<evidence type="ECO:0000256" key="4">
    <source>
        <dbReference type="ARBA" id="ARBA00022490"/>
    </source>
</evidence>
<evidence type="ECO:0000256" key="3">
    <source>
        <dbReference type="ARBA" id="ARBA00006576"/>
    </source>
</evidence>